<dbReference type="PANTHER" id="PTHR11138:SF5">
    <property type="entry name" value="METHIONYL-TRNA FORMYLTRANSFERASE, MITOCHONDRIAL"/>
    <property type="match status" value="1"/>
</dbReference>
<keyword evidence="3 5" id="KW-0808">Transferase</keyword>
<evidence type="ECO:0000259" key="6">
    <source>
        <dbReference type="Pfam" id="PF00551"/>
    </source>
</evidence>
<gene>
    <name evidence="5 8" type="primary">fmt</name>
    <name evidence="8" type="ORF">NVV95_00475</name>
</gene>
<dbReference type="SUPFAM" id="SSF50486">
    <property type="entry name" value="FMT C-terminal domain-like"/>
    <property type="match status" value="1"/>
</dbReference>
<dbReference type="CDD" id="cd08704">
    <property type="entry name" value="Met_tRNA_FMT_C"/>
    <property type="match status" value="1"/>
</dbReference>
<comment type="caution">
    <text evidence="8">The sequence shown here is derived from an EMBL/GenBank/DDBJ whole genome shotgun (WGS) entry which is preliminary data.</text>
</comment>
<evidence type="ECO:0000256" key="4">
    <source>
        <dbReference type="ARBA" id="ARBA00022917"/>
    </source>
</evidence>
<organism evidence="8 9">
    <name type="scientific">Herbiconiux gentiana</name>
    <dbReference type="NCBI Taxonomy" id="2970912"/>
    <lineage>
        <taxon>Bacteria</taxon>
        <taxon>Bacillati</taxon>
        <taxon>Actinomycetota</taxon>
        <taxon>Actinomycetes</taxon>
        <taxon>Micrococcales</taxon>
        <taxon>Microbacteriaceae</taxon>
        <taxon>Herbiconiux</taxon>
    </lineage>
</organism>
<keyword evidence="9" id="KW-1185">Reference proteome</keyword>
<keyword evidence="4 5" id="KW-0648">Protein biosynthesis</keyword>
<dbReference type="InterPro" id="IPR002376">
    <property type="entry name" value="Formyl_transf_N"/>
</dbReference>
<reference evidence="8" key="1">
    <citation type="submission" date="2022-08" db="EMBL/GenBank/DDBJ databases">
        <authorList>
            <person name="Deng Y."/>
            <person name="Han X.-F."/>
            <person name="Zhang Y.-Q."/>
        </authorList>
    </citation>
    <scope>NUCLEOTIDE SEQUENCE</scope>
    <source>
        <strain evidence="8">CPCC 205716</strain>
    </source>
</reference>
<dbReference type="PANTHER" id="PTHR11138">
    <property type="entry name" value="METHIONYL-TRNA FORMYLTRANSFERASE"/>
    <property type="match status" value="1"/>
</dbReference>
<dbReference type="Pfam" id="PF02911">
    <property type="entry name" value="Formyl_trans_C"/>
    <property type="match status" value="1"/>
</dbReference>
<evidence type="ECO:0000256" key="3">
    <source>
        <dbReference type="ARBA" id="ARBA00022679"/>
    </source>
</evidence>
<feature type="domain" description="Formyl transferase C-terminal" evidence="7">
    <location>
        <begin position="204"/>
        <end position="296"/>
    </location>
</feature>
<dbReference type="CDD" id="cd08646">
    <property type="entry name" value="FMT_core_Met-tRNA-FMT_N"/>
    <property type="match status" value="1"/>
</dbReference>
<evidence type="ECO:0000256" key="1">
    <source>
        <dbReference type="ARBA" id="ARBA00010699"/>
    </source>
</evidence>
<dbReference type="NCBIfam" id="TIGR00460">
    <property type="entry name" value="fmt"/>
    <property type="match status" value="1"/>
</dbReference>
<dbReference type="InterPro" id="IPR005794">
    <property type="entry name" value="Fmt"/>
</dbReference>
<feature type="binding site" evidence="5">
    <location>
        <begin position="107"/>
        <end position="110"/>
    </location>
    <ligand>
        <name>(6S)-5,6,7,8-tetrahydrofolate</name>
        <dbReference type="ChEBI" id="CHEBI:57453"/>
    </ligand>
</feature>
<protein>
    <recommendedName>
        <fullName evidence="2 5">Methionyl-tRNA formyltransferase</fullName>
        <ecNumber evidence="2 5">2.1.2.9</ecNumber>
    </recommendedName>
</protein>
<dbReference type="InterPro" id="IPR041711">
    <property type="entry name" value="Met-tRNA-FMT_N"/>
</dbReference>
<feature type="domain" description="Formyl transferase N-terminal" evidence="6">
    <location>
        <begin position="7"/>
        <end position="176"/>
    </location>
</feature>
<name>A0ABT2GA40_9MICO</name>
<dbReference type="EMBL" id="JANTEZ010000001">
    <property type="protein sequence ID" value="MCS5713018.1"/>
    <property type="molecule type" value="Genomic_DNA"/>
</dbReference>
<dbReference type="InterPro" id="IPR044135">
    <property type="entry name" value="Met-tRNA-FMT_C"/>
</dbReference>
<dbReference type="EC" id="2.1.2.9" evidence="2 5"/>
<dbReference type="RefSeq" id="WP_259484582.1">
    <property type="nucleotide sequence ID" value="NZ_JANTEZ010000001.1"/>
</dbReference>
<dbReference type="GO" id="GO:0004479">
    <property type="term" value="F:methionyl-tRNA formyltransferase activity"/>
    <property type="evidence" value="ECO:0007669"/>
    <property type="project" value="UniProtKB-EC"/>
</dbReference>
<dbReference type="SUPFAM" id="SSF53328">
    <property type="entry name" value="Formyltransferase"/>
    <property type="match status" value="1"/>
</dbReference>
<dbReference type="InterPro" id="IPR036477">
    <property type="entry name" value="Formyl_transf_N_sf"/>
</dbReference>
<evidence type="ECO:0000256" key="5">
    <source>
        <dbReference type="HAMAP-Rule" id="MF_00182"/>
    </source>
</evidence>
<dbReference type="Pfam" id="PF00551">
    <property type="entry name" value="Formyl_trans_N"/>
    <property type="match status" value="1"/>
</dbReference>
<sequence length="304" mass="31515">MRLVFAGTPAVAVPALRALAARHEVAAVVTRLDAPLGRKRVLTPSPVAAAAEELGIEVIKANRLDDEATARIAAVGAELGVIVAYGGLVREPLLSTPPRGWINLHFSLLPRWRGAAPVQWSVIAGDTVSGATVFQLVPGLDAGPVFSMRSTPIAAHETSGGLLARLADSGAEQLADTVDGIADGSLTAVEQTGEVTLAPKLGLADARLDFTGDLETVYARLRGVTPEPGAWFELDGLRVKVLEASPARDRPRLAPGALDGSGRTLHVGTATAPLELLTVQPAGKKPMAAADWWRGAGAEGLVAR</sequence>
<dbReference type="HAMAP" id="MF_00182">
    <property type="entry name" value="Formyl_trans"/>
    <property type="match status" value="1"/>
</dbReference>
<dbReference type="Gene3D" id="3.40.50.12230">
    <property type="match status" value="1"/>
</dbReference>
<dbReference type="Proteomes" id="UP001165580">
    <property type="component" value="Unassembled WGS sequence"/>
</dbReference>
<evidence type="ECO:0000259" key="7">
    <source>
        <dbReference type="Pfam" id="PF02911"/>
    </source>
</evidence>
<comment type="similarity">
    <text evidence="1 5">Belongs to the Fmt family.</text>
</comment>
<dbReference type="InterPro" id="IPR005793">
    <property type="entry name" value="Formyl_trans_C"/>
</dbReference>
<dbReference type="InterPro" id="IPR011034">
    <property type="entry name" value="Formyl_transferase-like_C_sf"/>
</dbReference>
<proteinExistence type="inferred from homology"/>
<evidence type="ECO:0000313" key="9">
    <source>
        <dbReference type="Proteomes" id="UP001165580"/>
    </source>
</evidence>
<comment type="catalytic activity">
    <reaction evidence="5">
        <text>L-methionyl-tRNA(fMet) + (6R)-10-formyltetrahydrofolate = N-formyl-L-methionyl-tRNA(fMet) + (6S)-5,6,7,8-tetrahydrofolate + H(+)</text>
        <dbReference type="Rhea" id="RHEA:24380"/>
        <dbReference type="Rhea" id="RHEA-COMP:9952"/>
        <dbReference type="Rhea" id="RHEA-COMP:9953"/>
        <dbReference type="ChEBI" id="CHEBI:15378"/>
        <dbReference type="ChEBI" id="CHEBI:57453"/>
        <dbReference type="ChEBI" id="CHEBI:78530"/>
        <dbReference type="ChEBI" id="CHEBI:78844"/>
        <dbReference type="ChEBI" id="CHEBI:195366"/>
        <dbReference type="EC" id="2.1.2.9"/>
    </reaction>
</comment>
<evidence type="ECO:0000313" key="8">
    <source>
        <dbReference type="EMBL" id="MCS5713018.1"/>
    </source>
</evidence>
<comment type="function">
    <text evidence="5">Attaches a formyl group to the free amino group of methionyl-tRNA(fMet). The formyl group appears to play a dual role in the initiator identity of N-formylmethionyl-tRNA by promoting its recognition by IF2 and preventing the misappropriation of this tRNA by the elongation apparatus.</text>
</comment>
<evidence type="ECO:0000256" key="2">
    <source>
        <dbReference type="ARBA" id="ARBA00012261"/>
    </source>
</evidence>
<accession>A0ABT2GA40</accession>